<dbReference type="Proteomes" id="UP000291084">
    <property type="component" value="Chromosome 11"/>
</dbReference>
<organism evidence="2 3">
    <name type="scientific">Vigna angularis var. angularis</name>
    <dbReference type="NCBI Taxonomy" id="157739"/>
    <lineage>
        <taxon>Eukaryota</taxon>
        <taxon>Viridiplantae</taxon>
        <taxon>Streptophyta</taxon>
        <taxon>Embryophyta</taxon>
        <taxon>Tracheophyta</taxon>
        <taxon>Spermatophyta</taxon>
        <taxon>Magnoliopsida</taxon>
        <taxon>eudicotyledons</taxon>
        <taxon>Gunneridae</taxon>
        <taxon>Pentapetalae</taxon>
        <taxon>rosids</taxon>
        <taxon>fabids</taxon>
        <taxon>Fabales</taxon>
        <taxon>Fabaceae</taxon>
        <taxon>Papilionoideae</taxon>
        <taxon>50 kb inversion clade</taxon>
        <taxon>NPAAA clade</taxon>
        <taxon>indigoferoid/millettioid clade</taxon>
        <taxon>Phaseoleae</taxon>
        <taxon>Vigna</taxon>
    </lineage>
</organism>
<evidence type="ECO:0000313" key="2">
    <source>
        <dbReference type="EMBL" id="BAU02547.1"/>
    </source>
</evidence>
<feature type="non-terminal residue" evidence="2">
    <location>
        <position position="1"/>
    </location>
</feature>
<reference evidence="2 3" key="1">
    <citation type="journal article" date="2015" name="Sci. Rep.">
        <title>The power of single molecule real-time sequencing technology in the de novo assembly of a eukaryotic genome.</title>
        <authorList>
            <person name="Sakai H."/>
            <person name="Naito K."/>
            <person name="Ogiso-Tanaka E."/>
            <person name="Takahashi Y."/>
            <person name="Iseki K."/>
            <person name="Muto C."/>
            <person name="Satou K."/>
            <person name="Teruya K."/>
            <person name="Shiroma A."/>
            <person name="Shimoji M."/>
            <person name="Hirano T."/>
            <person name="Itoh T."/>
            <person name="Kaga A."/>
            <person name="Tomooka N."/>
        </authorList>
    </citation>
    <scope>NUCLEOTIDE SEQUENCE [LARGE SCALE GENOMIC DNA]</scope>
    <source>
        <strain evidence="3">cv. Shumari</strain>
    </source>
</reference>
<feature type="region of interest" description="Disordered" evidence="1">
    <location>
        <begin position="66"/>
        <end position="91"/>
    </location>
</feature>
<feature type="compositionally biased region" description="Polar residues" evidence="1">
    <location>
        <begin position="82"/>
        <end position="91"/>
    </location>
</feature>
<evidence type="ECO:0000313" key="3">
    <source>
        <dbReference type="Proteomes" id="UP000291084"/>
    </source>
</evidence>
<sequence length="91" mass="9902">RSCPAPMEPSPEVATAGEAAMSLARSSMLVAVFLSAASTDLQRAPGFEDTMKADIETCDTTANKRRTHDVAYKNKSLHRSKYQNGQRENGK</sequence>
<keyword evidence="3" id="KW-1185">Reference proteome</keyword>
<proteinExistence type="predicted"/>
<dbReference type="AlphaFoldDB" id="A0A0S3TC59"/>
<accession>A0A0S3TC59</accession>
<dbReference type="EMBL" id="AP015044">
    <property type="protein sequence ID" value="BAU02547.1"/>
    <property type="molecule type" value="Genomic_DNA"/>
</dbReference>
<evidence type="ECO:0000256" key="1">
    <source>
        <dbReference type="SAM" id="MobiDB-lite"/>
    </source>
</evidence>
<name>A0A0S3TC59_PHAAN</name>
<protein>
    <submittedName>
        <fullName evidence="2">Uncharacterized protein</fullName>
    </submittedName>
</protein>
<gene>
    <name evidence="2" type="primary">Vigan.11G209600</name>
    <name evidence="2" type="ORF">VIGAN_11209600</name>
</gene>